<dbReference type="InterPro" id="IPR023635">
    <property type="entry name" value="Peptide_deformylase"/>
</dbReference>
<dbReference type="Proteomes" id="UP000033428">
    <property type="component" value="Unassembled WGS sequence"/>
</dbReference>
<evidence type="ECO:0000313" key="4">
    <source>
        <dbReference type="Proteomes" id="UP000033428"/>
    </source>
</evidence>
<dbReference type="NCBIfam" id="TIGR00079">
    <property type="entry name" value="pept_deformyl"/>
    <property type="match status" value="1"/>
</dbReference>
<dbReference type="PANTHER" id="PTHR10458">
    <property type="entry name" value="PEPTIDE DEFORMYLASE"/>
    <property type="match status" value="1"/>
</dbReference>
<dbReference type="PRINTS" id="PR01576">
    <property type="entry name" value="PDEFORMYLASE"/>
</dbReference>
<dbReference type="SUPFAM" id="SSF56420">
    <property type="entry name" value="Peptide deformylase"/>
    <property type="match status" value="1"/>
</dbReference>
<dbReference type="GO" id="GO:0042586">
    <property type="term" value="F:peptide deformylase activity"/>
    <property type="evidence" value="ECO:0007669"/>
    <property type="project" value="UniProtKB-UniRule"/>
</dbReference>
<comment type="catalytic activity">
    <reaction evidence="2">
        <text>N-terminal N-formyl-L-methionyl-[peptide] + H2O = N-terminal L-methionyl-[peptide] + formate</text>
        <dbReference type="Rhea" id="RHEA:24420"/>
        <dbReference type="Rhea" id="RHEA-COMP:10639"/>
        <dbReference type="Rhea" id="RHEA-COMP:10640"/>
        <dbReference type="ChEBI" id="CHEBI:15377"/>
        <dbReference type="ChEBI" id="CHEBI:15740"/>
        <dbReference type="ChEBI" id="CHEBI:49298"/>
        <dbReference type="ChEBI" id="CHEBI:64731"/>
        <dbReference type="EC" id="3.5.1.88"/>
    </reaction>
</comment>
<evidence type="ECO:0000256" key="1">
    <source>
        <dbReference type="ARBA" id="ARBA00010759"/>
    </source>
</evidence>
<dbReference type="GO" id="GO:0046872">
    <property type="term" value="F:metal ion binding"/>
    <property type="evidence" value="ECO:0007669"/>
    <property type="project" value="UniProtKB-KW"/>
</dbReference>
<evidence type="ECO:0000313" key="3">
    <source>
        <dbReference type="EMBL" id="KJJ83954.1"/>
    </source>
</evidence>
<dbReference type="Pfam" id="PF01327">
    <property type="entry name" value="Pep_deformylase"/>
    <property type="match status" value="1"/>
</dbReference>
<reference evidence="3 4" key="1">
    <citation type="submission" date="2015-02" db="EMBL/GenBank/DDBJ databases">
        <title>Single-cell genomics of uncultivated deep-branching MTB reveals a conserved set of magnetosome genes.</title>
        <authorList>
            <person name="Kolinko S."/>
            <person name="Richter M."/>
            <person name="Glockner F.O."/>
            <person name="Brachmann A."/>
            <person name="Schuler D."/>
        </authorList>
    </citation>
    <scope>NUCLEOTIDE SEQUENCE [LARGE SCALE GENOMIC DNA]</scope>
    <source>
        <strain evidence="3">SKK-01</strain>
    </source>
</reference>
<feature type="binding site" evidence="2">
    <location>
        <position position="135"/>
    </location>
    <ligand>
        <name>Fe cation</name>
        <dbReference type="ChEBI" id="CHEBI:24875"/>
    </ligand>
</feature>
<dbReference type="Gene3D" id="3.90.45.10">
    <property type="entry name" value="Peptide deformylase"/>
    <property type="match status" value="1"/>
</dbReference>
<sequence>MKAIDLKIYPEECLRQRNFPILQFDESCKKYIRQMADIMYINQGLGLAAPQAGLNIRLIVIDIGDGLTPFINPDITEKSKEKDRMEEGCLSLPGIKVQVTRPKTILLRAQDERGIYFEKRYEGLMAKALQHEIDHLDGKLILDYLNRPSKILAEMKLVNAKKRRSRLSK</sequence>
<comment type="similarity">
    <text evidence="1 2">Belongs to the polypeptide deformylase family.</text>
</comment>
<feature type="binding site" evidence="2">
    <location>
        <position position="89"/>
    </location>
    <ligand>
        <name>Fe cation</name>
        <dbReference type="ChEBI" id="CHEBI:24875"/>
    </ligand>
</feature>
<comment type="cofactor">
    <cofactor evidence="2">
        <name>Fe(2+)</name>
        <dbReference type="ChEBI" id="CHEBI:29033"/>
    </cofactor>
    <text evidence="2">Binds 1 Fe(2+) ion.</text>
</comment>
<name>A0A0F0CPJ7_9BACT</name>
<keyword evidence="2" id="KW-0648">Protein biosynthesis</keyword>
<dbReference type="EC" id="3.5.1.88" evidence="2"/>
<dbReference type="AlphaFoldDB" id="A0A0F0CPJ7"/>
<comment type="caution">
    <text evidence="3">The sequence shown here is derived from an EMBL/GenBank/DDBJ whole genome shotgun (WGS) entry which is preliminary data.</text>
</comment>
<comment type="function">
    <text evidence="2">Removes the formyl group from the N-terminal Met of newly synthesized proteins. Requires at least a dipeptide for an efficient rate of reaction. N-terminal L-methionine is a prerequisite for activity but the enzyme has broad specificity at other positions.</text>
</comment>
<keyword evidence="2 3" id="KW-0378">Hydrolase</keyword>
<gene>
    <name evidence="2" type="primary">def</name>
    <name evidence="3" type="ORF">OMAG_002182</name>
</gene>
<organism evidence="3 4">
    <name type="scientific">Candidatus Omnitrophus magneticus</name>
    <dbReference type="NCBI Taxonomy" id="1609969"/>
    <lineage>
        <taxon>Bacteria</taxon>
        <taxon>Pseudomonadati</taxon>
        <taxon>Candidatus Omnitrophota</taxon>
        <taxon>Candidatus Omnitrophus</taxon>
    </lineage>
</organism>
<dbReference type="InterPro" id="IPR036821">
    <property type="entry name" value="Peptide_deformylase_sf"/>
</dbReference>
<feature type="binding site" evidence="2">
    <location>
        <position position="131"/>
    </location>
    <ligand>
        <name>Fe cation</name>
        <dbReference type="ChEBI" id="CHEBI:24875"/>
    </ligand>
</feature>
<dbReference type="HAMAP" id="MF_00163">
    <property type="entry name" value="Pep_deformylase"/>
    <property type="match status" value="1"/>
</dbReference>
<dbReference type="PANTHER" id="PTHR10458:SF22">
    <property type="entry name" value="PEPTIDE DEFORMYLASE"/>
    <property type="match status" value="1"/>
</dbReference>
<proteinExistence type="inferred from homology"/>
<dbReference type="NCBIfam" id="NF001159">
    <property type="entry name" value="PRK00150.1-3"/>
    <property type="match status" value="1"/>
</dbReference>
<dbReference type="PATRIC" id="fig|1609969.3.peg.2325"/>
<feature type="active site" evidence="2">
    <location>
        <position position="132"/>
    </location>
</feature>
<protein>
    <recommendedName>
        <fullName evidence="2">Peptide deformylase</fullName>
        <shortName evidence="2">PDF</shortName>
        <ecNumber evidence="2">3.5.1.88</ecNumber>
    </recommendedName>
    <alternativeName>
        <fullName evidence="2">Polypeptide deformylase</fullName>
    </alternativeName>
</protein>
<keyword evidence="4" id="KW-1185">Reference proteome</keyword>
<dbReference type="PIRSF" id="PIRSF004749">
    <property type="entry name" value="Pep_def"/>
    <property type="match status" value="1"/>
</dbReference>
<dbReference type="GO" id="GO:0006412">
    <property type="term" value="P:translation"/>
    <property type="evidence" value="ECO:0007669"/>
    <property type="project" value="UniProtKB-UniRule"/>
</dbReference>
<accession>A0A0F0CPJ7</accession>
<evidence type="ECO:0000256" key="2">
    <source>
        <dbReference type="HAMAP-Rule" id="MF_00163"/>
    </source>
</evidence>
<dbReference type="CDD" id="cd00487">
    <property type="entry name" value="Pep_deformylase"/>
    <property type="match status" value="1"/>
</dbReference>
<dbReference type="EMBL" id="JYNY01000433">
    <property type="protein sequence ID" value="KJJ83954.1"/>
    <property type="molecule type" value="Genomic_DNA"/>
</dbReference>
<keyword evidence="2" id="KW-0408">Iron</keyword>
<keyword evidence="2" id="KW-0479">Metal-binding</keyword>